<keyword evidence="1" id="KW-1133">Transmembrane helix</keyword>
<evidence type="ECO:0000313" key="2">
    <source>
        <dbReference type="EMBL" id="MBX47760.1"/>
    </source>
</evidence>
<sequence>MLELIDTNSKIQMVSWCAYHISEIGFIIFLHLSYNS</sequence>
<keyword evidence="1" id="KW-0812">Transmembrane</keyword>
<accession>A0A2P2NZ45</accession>
<protein>
    <submittedName>
        <fullName evidence="2">Uncharacterized protein</fullName>
    </submittedName>
</protein>
<dbReference type="EMBL" id="GGEC01067276">
    <property type="protein sequence ID" value="MBX47760.1"/>
    <property type="molecule type" value="Transcribed_RNA"/>
</dbReference>
<organism evidence="2">
    <name type="scientific">Rhizophora mucronata</name>
    <name type="common">Asiatic mangrove</name>
    <dbReference type="NCBI Taxonomy" id="61149"/>
    <lineage>
        <taxon>Eukaryota</taxon>
        <taxon>Viridiplantae</taxon>
        <taxon>Streptophyta</taxon>
        <taxon>Embryophyta</taxon>
        <taxon>Tracheophyta</taxon>
        <taxon>Spermatophyta</taxon>
        <taxon>Magnoliopsida</taxon>
        <taxon>eudicotyledons</taxon>
        <taxon>Gunneridae</taxon>
        <taxon>Pentapetalae</taxon>
        <taxon>rosids</taxon>
        <taxon>fabids</taxon>
        <taxon>Malpighiales</taxon>
        <taxon>Rhizophoraceae</taxon>
        <taxon>Rhizophora</taxon>
    </lineage>
</organism>
<evidence type="ECO:0000256" key="1">
    <source>
        <dbReference type="SAM" id="Phobius"/>
    </source>
</evidence>
<feature type="transmembrane region" description="Helical" evidence="1">
    <location>
        <begin position="13"/>
        <end position="34"/>
    </location>
</feature>
<keyword evidence="1" id="KW-0472">Membrane</keyword>
<name>A0A2P2NZ45_RHIMU</name>
<reference evidence="2" key="1">
    <citation type="submission" date="2018-02" db="EMBL/GenBank/DDBJ databases">
        <title>Rhizophora mucronata_Transcriptome.</title>
        <authorList>
            <person name="Meera S.P."/>
            <person name="Sreeshan A."/>
            <person name="Augustine A."/>
        </authorList>
    </citation>
    <scope>NUCLEOTIDE SEQUENCE</scope>
    <source>
        <tissue evidence="2">Leaf</tissue>
    </source>
</reference>
<proteinExistence type="predicted"/>
<dbReference type="AlphaFoldDB" id="A0A2P2NZ45"/>